<dbReference type="InterPro" id="IPR006146">
    <property type="entry name" value="5'-Nucleotdase_CS"/>
</dbReference>
<evidence type="ECO:0000256" key="4">
    <source>
        <dbReference type="ARBA" id="ARBA00022741"/>
    </source>
</evidence>
<dbReference type="CDD" id="cd07409">
    <property type="entry name" value="MPP_CD73_N"/>
    <property type="match status" value="1"/>
</dbReference>
<name>A0A9P7Y642_9FUNG</name>
<dbReference type="InterPro" id="IPR006179">
    <property type="entry name" value="5_nucleotidase/apyrase"/>
</dbReference>
<evidence type="ECO:0000313" key="10">
    <source>
        <dbReference type="EMBL" id="KAG9072598.1"/>
    </source>
</evidence>
<dbReference type="PROSITE" id="PS00785">
    <property type="entry name" value="5_NUCLEOTIDASE_1"/>
    <property type="match status" value="1"/>
</dbReference>
<dbReference type="PANTHER" id="PTHR11575">
    <property type="entry name" value="5'-NUCLEOTIDASE-RELATED"/>
    <property type="match status" value="1"/>
</dbReference>
<evidence type="ECO:0008006" key="12">
    <source>
        <dbReference type="Google" id="ProtNLM"/>
    </source>
</evidence>
<proteinExistence type="inferred from homology"/>
<dbReference type="GO" id="GO:0000166">
    <property type="term" value="F:nucleotide binding"/>
    <property type="evidence" value="ECO:0007669"/>
    <property type="project" value="UniProtKB-KW"/>
</dbReference>
<evidence type="ECO:0000256" key="5">
    <source>
        <dbReference type="ARBA" id="ARBA00022801"/>
    </source>
</evidence>
<dbReference type="SUPFAM" id="SSF56300">
    <property type="entry name" value="Metallo-dependent phosphatases"/>
    <property type="match status" value="1"/>
</dbReference>
<dbReference type="Gene3D" id="3.90.780.10">
    <property type="entry name" value="5'-Nucleotidase, C-terminal domain"/>
    <property type="match status" value="1"/>
</dbReference>
<dbReference type="Pfam" id="PF02872">
    <property type="entry name" value="5_nucleotid_C"/>
    <property type="match status" value="1"/>
</dbReference>
<dbReference type="SUPFAM" id="SSF55816">
    <property type="entry name" value="5'-nucleotidase (syn. UDP-sugar hydrolase), C-terminal domain"/>
    <property type="match status" value="1"/>
</dbReference>
<dbReference type="GO" id="GO:0046872">
    <property type="term" value="F:metal ion binding"/>
    <property type="evidence" value="ECO:0007669"/>
    <property type="project" value="UniProtKB-KW"/>
</dbReference>
<dbReference type="InterPro" id="IPR029052">
    <property type="entry name" value="Metallo-depent_PP-like"/>
</dbReference>
<comment type="caution">
    <text evidence="10">The sequence shown here is derived from an EMBL/GenBank/DDBJ whole genome shotgun (WGS) entry which is preliminary data.</text>
</comment>
<evidence type="ECO:0000259" key="9">
    <source>
        <dbReference type="Pfam" id="PF02872"/>
    </source>
</evidence>
<evidence type="ECO:0000313" key="11">
    <source>
        <dbReference type="Proteomes" id="UP000707451"/>
    </source>
</evidence>
<evidence type="ECO:0000259" key="8">
    <source>
        <dbReference type="Pfam" id="PF00149"/>
    </source>
</evidence>
<dbReference type="Gene3D" id="3.60.21.10">
    <property type="match status" value="1"/>
</dbReference>
<gene>
    <name evidence="10" type="ORF">KI688_000369</name>
</gene>
<evidence type="ECO:0000256" key="7">
    <source>
        <dbReference type="SAM" id="MobiDB-lite"/>
    </source>
</evidence>
<keyword evidence="5 6" id="KW-0378">Hydrolase</keyword>
<keyword evidence="3" id="KW-0732">Signal</keyword>
<feature type="region of interest" description="Disordered" evidence="7">
    <location>
        <begin position="637"/>
        <end position="657"/>
    </location>
</feature>
<evidence type="ECO:0000256" key="1">
    <source>
        <dbReference type="ARBA" id="ARBA00006654"/>
    </source>
</evidence>
<dbReference type="EMBL" id="JAHRHY010000001">
    <property type="protein sequence ID" value="KAG9072598.1"/>
    <property type="molecule type" value="Genomic_DNA"/>
</dbReference>
<organism evidence="10 11">
    <name type="scientific">Linnemannia hyalina</name>
    <dbReference type="NCBI Taxonomy" id="64524"/>
    <lineage>
        <taxon>Eukaryota</taxon>
        <taxon>Fungi</taxon>
        <taxon>Fungi incertae sedis</taxon>
        <taxon>Mucoromycota</taxon>
        <taxon>Mortierellomycotina</taxon>
        <taxon>Mortierellomycetes</taxon>
        <taxon>Mortierellales</taxon>
        <taxon>Mortierellaceae</taxon>
        <taxon>Linnemannia</taxon>
    </lineage>
</organism>
<sequence>MRFFSADSGRIGQRRLQGVVSAVFCLAAVTTTAAAFVLPESTHRDVAPVVANDGWLNLTVIHTNDVHARVDPANEFGVSCTDQDRASGNCYGGTARHKTVIDRLRKANQHSLLLDGGDEFQGTLFYTYYKGNVTAQVMNELGYDLGTIGNHEWDNGPDNLGRYWPKLNFPIVCANIDFTKNPELGKLVKPYHIFEDLGVAVIGYITNTTGDISNAGPSVSFTDPIPAVQKYVDELEAKGIKRILALSHNGYEPDMELAAGTHGVDLIVGGHSHSYLGDPSNPLSQGPYPTIIKNLKGENTLIVQAFCWGRYIGHLDIVFNPEGKIVSWKGEPILVENSIPADPRLLKEIDGWRHEFEEWGQTVLGEASDSFDQGTCKQRECTMGNLVADAMLQVARTPTSGGSANSRPWTDFAFINSGGIRSGLPAGNVTIEMIMTTSPFGNGLVQTQFTGSEILNILEAVSAGRYRKSQRLVTSNIQISGLRFVHDSSRPLDQPHLIKAEYQDHKLVWHEIKKTAVYNVCTLDFVLSGGDNIVEVKDGRHEIELELLDKALMDYIESKGKISPYLDGRIKDLAPPRNSENGAAGLDAEKRAKLPMMDSSSLWPIGTPEHVKAQYPGGFQAMVASFARLQHTGAPMKGPLSDNAFTGDAESRQEVWA</sequence>
<evidence type="ECO:0000256" key="2">
    <source>
        <dbReference type="ARBA" id="ARBA00022723"/>
    </source>
</evidence>
<dbReference type="PRINTS" id="PR01607">
    <property type="entry name" value="APYRASEFAMLY"/>
</dbReference>
<dbReference type="InterPro" id="IPR036907">
    <property type="entry name" value="5'-Nucleotdase_C_sf"/>
</dbReference>
<dbReference type="Proteomes" id="UP000707451">
    <property type="component" value="Unassembled WGS sequence"/>
</dbReference>
<dbReference type="GO" id="GO:0016788">
    <property type="term" value="F:hydrolase activity, acting on ester bonds"/>
    <property type="evidence" value="ECO:0007669"/>
    <property type="project" value="InterPro"/>
</dbReference>
<feature type="domain" description="Calcineurin-like phosphoesterase" evidence="8">
    <location>
        <begin position="59"/>
        <end position="275"/>
    </location>
</feature>
<keyword evidence="4 6" id="KW-0547">Nucleotide-binding</keyword>
<dbReference type="GO" id="GO:0009166">
    <property type="term" value="P:nucleotide catabolic process"/>
    <property type="evidence" value="ECO:0007669"/>
    <property type="project" value="InterPro"/>
</dbReference>
<comment type="similarity">
    <text evidence="1 6">Belongs to the 5'-nucleotidase family.</text>
</comment>
<feature type="domain" description="5'-Nucleotidase C-terminal" evidence="9">
    <location>
        <begin position="364"/>
        <end position="533"/>
    </location>
</feature>
<dbReference type="AlphaFoldDB" id="A0A9P7Y642"/>
<dbReference type="PANTHER" id="PTHR11575:SF24">
    <property type="entry name" value="5'-NUCLEOTIDASE"/>
    <property type="match status" value="1"/>
</dbReference>
<dbReference type="InterPro" id="IPR008334">
    <property type="entry name" value="5'-Nucleotdase_C"/>
</dbReference>
<keyword evidence="2" id="KW-0479">Metal-binding</keyword>
<evidence type="ECO:0000256" key="3">
    <source>
        <dbReference type="ARBA" id="ARBA00022729"/>
    </source>
</evidence>
<reference evidence="10" key="1">
    <citation type="submission" date="2021-06" db="EMBL/GenBank/DDBJ databases">
        <title>Genome Sequence of Mortierella hyaline Strain SCG-10, a Cold-Adapted, Nitrate-Reducing Fungus Isolated from Soil in Minnesota, USA.</title>
        <authorList>
            <person name="Aldossari N."/>
        </authorList>
    </citation>
    <scope>NUCLEOTIDE SEQUENCE</scope>
    <source>
        <strain evidence="10">SCG-10</strain>
    </source>
</reference>
<evidence type="ECO:0000256" key="6">
    <source>
        <dbReference type="RuleBase" id="RU362119"/>
    </source>
</evidence>
<keyword evidence="11" id="KW-1185">Reference proteome</keyword>
<dbReference type="OrthoDB" id="10252235at2759"/>
<dbReference type="Pfam" id="PF00149">
    <property type="entry name" value="Metallophos"/>
    <property type="match status" value="1"/>
</dbReference>
<accession>A0A9P7Y642</accession>
<dbReference type="FunFam" id="3.60.21.10:FF:000020">
    <property type="entry name" value="NT5E isoform 4"/>
    <property type="match status" value="1"/>
</dbReference>
<protein>
    <recommendedName>
        <fullName evidence="12">5'-nucleotidase</fullName>
    </recommendedName>
</protein>
<dbReference type="InterPro" id="IPR004843">
    <property type="entry name" value="Calcineurin-like_PHP"/>
</dbReference>